<dbReference type="SMART" id="SM00129">
    <property type="entry name" value="KISc"/>
    <property type="match status" value="1"/>
</dbReference>
<dbReference type="InterPro" id="IPR036961">
    <property type="entry name" value="Kinesin_motor_dom_sf"/>
</dbReference>
<dbReference type="PANTHER" id="PTHR47968">
    <property type="entry name" value="CENTROMERE PROTEIN E"/>
    <property type="match status" value="1"/>
</dbReference>
<gene>
    <name evidence="9" type="primary">KIF6</name>
</gene>
<evidence type="ECO:0000259" key="8">
    <source>
        <dbReference type="PROSITE" id="PS50067"/>
    </source>
</evidence>
<dbReference type="Pfam" id="PF23735">
    <property type="entry name" value="KIF9"/>
    <property type="match status" value="1"/>
</dbReference>
<keyword evidence="4" id="KW-0206">Cytoskeleton</keyword>
<evidence type="ECO:0000313" key="9">
    <source>
        <dbReference type="Ensembl" id="ENSAOCP00000048776.1"/>
    </source>
</evidence>
<evidence type="ECO:0000256" key="4">
    <source>
        <dbReference type="ARBA" id="ARBA00023212"/>
    </source>
</evidence>
<dbReference type="Gene3D" id="3.40.850.10">
    <property type="entry name" value="Kinesin motor domain"/>
    <property type="match status" value="1"/>
</dbReference>
<organism evidence="9 10">
    <name type="scientific">Amphiprion ocellaris</name>
    <name type="common">Clown anemonefish</name>
    <dbReference type="NCBI Taxonomy" id="80972"/>
    <lineage>
        <taxon>Eukaryota</taxon>
        <taxon>Metazoa</taxon>
        <taxon>Chordata</taxon>
        <taxon>Craniata</taxon>
        <taxon>Vertebrata</taxon>
        <taxon>Euteleostomi</taxon>
        <taxon>Actinopterygii</taxon>
        <taxon>Neopterygii</taxon>
        <taxon>Teleostei</taxon>
        <taxon>Neoteleostei</taxon>
        <taxon>Acanthomorphata</taxon>
        <taxon>Ovalentaria</taxon>
        <taxon>Pomacentridae</taxon>
        <taxon>Amphiprion</taxon>
    </lineage>
</organism>
<evidence type="ECO:0000256" key="2">
    <source>
        <dbReference type="ARBA" id="ARBA00022741"/>
    </source>
</evidence>
<comment type="subcellular location">
    <subcellularLocation>
        <location evidence="1">Cytoplasm</location>
        <location evidence="1">Cytoskeleton</location>
    </subcellularLocation>
</comment>
<dbReference type="PANTHER" id="PTHR47968:SF67">
    <property type="entry name" value="KINESIN MOTOR DOMAIN-CONTAINING PROTEIN"/>
    <property type="match status" value="1"/>
</dbReference>
<proteinExistence type="inferred from homology"/>
<evidence type="ECO:0000313" key="10">
    <source>
        <dbReference type="Proteomes" id="UP001501940"/>
    </source>
</evidence>
<feature type="region of interest" description="Disordered" evidence="7">
    <location>
        <begin position="558"/>
        <end position="579"/>
    </location>
</feature>
<evidence type="ECO:0000256" key="6">
    <source>
        <dbReference type="SAM" id="Coils"/>
    </source>
</evidence>
<dbReference type="InterPro" id="IPR001752">
    <property type="entry name" value="Kinesin_motor_dom"/>
</dbReference>
<dbReference type="InterPro" id="IPR027417">
    <property type="entry name" value="P-loop_NTPase"/>
</dbReference>
<name>A0AAQ5YA93_AMPOC</name>
<keyword evidence="6" id="KW-0175">Coiled coil</keyword>
<dbReference type="InterPro" id="IPR056524">
    <property type="entry name" value="KIF6/9_C"/>
</dbReference>
<feature type="region of interest" description="Disordered" evidence="7">
    <location>
        <begin position="638"/>
        <end position="700"/>
    </location>
</feature>
<reference evidence="9 10" key="1">
    <citation type="submission" date="2022-01" db="EMBL/GenBank/DDBJ databases">
        <title>A chromosome-scale genome assembly of the false clownfish, Amphiprion ocellaris.</title>
        <authorList>
            <person name="Ryu T."/>
        </authorList>
    </citation>
    <scope>NUCLEOTIDE SEQUENCE [LARGE SCALE GENOMIC DNA]</scope>
</reference>
<evidence type="ECO:0000256" key="3">
    <source>
        <dbReference type="ARBA" id="ARBA00022840"/>
    </source>
</evidence>
<dbReference type="GO" id="GO:0008017">
    <property type="term" value="F:microtubule binding"/>
    <property type="evidence" value="ECO:0007669"/>
    <property type="project" value="InterPro"/>
</dbReference>
<dbReference type="Pfam" id="PF00225">
    <property type="entry name" value="Kinesin"/>
    <property type="match status" value="1"/>
</dbReference>
<keyword evidence="3 5" id="KW-0067">ATP-binding</keyword>
<dbReference type="GO" id="GO:0003777">
    <property type="term" value="F:microtubule motor activity"/>
    <property type="evidence" value="ECO:0007669"/>
    <property type="project" value="InterPro"/>
</dbReference>
<accession>A0AAQ5YA93</accession>
<dbReference type="Proteomes" id="UP001501940">
    <property type="component" value="Chromosome 20"/>
</dbReference>
<dbReference type="Ensembl" id="ENSAOCT00000074194.1">
    <property type="protein sequence ID" value="ENSAOCP00000048776.1"/>
    <property type="gene ID" value="ENSAOCG00000025211.1"/>
</dbReference>
<dbReference type="SUPFAM" id="SSF52540">
    <property type="entry name" value="P-loop containing nucleoside triphosphate hydrolases"/>
    <property type="match status" value="1"/>
</dbReference>
<keyword evidence="10" id="KW-1185">Reference proteome</keyword>
<keyword evidence="2 5" id="KW-0547">Nucleotide-binding</keyword>
<reference evidence="9" key="3">
    <citation type="submission" date="2025-09" db="UniProtKB">
        <authorList>
            <consortium name="Ensembl"/>
        </authorList>
    </citation>
    <scope>IDENTIFICATION</scope>
</reference>
<feature type="binding site" evidence="5">
    <location>
        <begin position="95"/>
        <end position="102"/>
    </location>
    <ligand>
        <name>ATP</name>
        <dbReference type="ChEBI" id="CHEBI:30616"/>
    </ligand>
</feature>
<evidence type="ECO:0000256" key="5">
    <source>
        <dbReference type="PROSITE-ProRule" id="PRU00283"/>
    </source>
</evidence>
<dbReference type="GO" id="GO:0007018">
    <property type="term" value="P:microtubule-based movement"/>
    <property type="evidence" value="ECO:0007669"/>
    <property type="project" value="InterPro"/>
</dbReference>
<comment type="similarity">
    <text evidence="5">Belongs to the TRAFAC class myosin-kinesin ATPase superfamily. Kinesin family.</text>
</comment>
<feature type="domain" description="Kinesin motor" evidence="8">
    <location>
        <begin position="5"/>
        <end position="280"/>
    </location>
</feature>
<evidence type="ECO:0000256" key="7">
    <source>
        <dbReference type="SAM" id="MobiDB-lite"/>
    </source>
</evidence>
<reference evidence="9" key="2">
    <citation type="submission" date="2025-08" db="UniProtKB">
        <authorList>
            <consortium name="Ensembl"/>
        </authorList>
    </citation>
    <scope>IDENTIFICATION</scope>
</reference>
<feature type="compositionally biased region" description="Polar residues" evidence="7">
    <location>
        <begin position="689"/>
        <end position="700"/>
    </location>
</feature>
<feature type="region of interest" description="Disordered" evidence="7">
    <location>
        <begin position="388"/>
        <end position="416"/>
    </location>
</feature>
<protein>
    <recommendedName>
        <fullName evidence="8">Kinesin motor domain-containing protein</fullName>
    </recommendedName>
</protein>
<dbReference type="InterPro" id="IPR027640">
    <property type="entry name" value="Kinesin-like_fam"/>
</dbReference>
<dbReference type="GeneTree" id="ENSGT00940000157697"/>
<dbReference type="PRINTS" id="PR00380">
    <property type="entry name" value="KINESINHEAVY"/>
</dbReference>
<keyword evidence="5" id="KW-0505">Motor protein</keyword>
<dbReference type="PROSITE" id="PS50067">
    <property type="entry name" value="KINESIN_MOTOR_2"/>
    <property type="match status" value="1"/>
</dbReference>
<evidence type="ECO:0000256" key="1">
    <source>
        <dbReference type="ARBA" id="ARBA00004245"/>
    </source>
</evidence>
<dbReference type="GO" id="GO:0005524">
    <property type="term" value="F:ATP binding"/>
    <property type="evidence" value="ECO:0007669"/>
    <property type="project" value="UniProtKB-UniRule"/>
</dbReference>
<sequence length="765" mass="86351">MVKQTIQIFGRIKPNKKTTAVYSVDNEEQTGASLEFVVPRDLADGFVNNKRECYKFRFQKVFDQATKQEEIFEHIAKPVADSVLAGYNGTIFAYGQTGSGKTFTITGGAQRYNDRGIVPRTLSYLYERFSQDSNMVYTTNISYLEIYNEVGYDLLDSRHEASRLEDLPKVMIMEDPDQNIHLRNLSMQQSANEEEALNLLFLGDTNRMIAETPMNQASTRSHCIFTVHLCRREPGSATVRRSKLHLVDLAGSDRVSKTGLNGQLLTEAKYINLSLHYLEQESISTCRFAQRVALIKNEAILNEELDPALLIARLKREVLSLKEELAMVTGEQRDDQLTVEEIQKLEKQVKAFLDDTDPDFTLSLGPDMRKIQYCFSLLKTMILDKQVRRNRHSDGQESPAATGMQEEKEENSHHSAAEVDKLKEMLQQRDNEISILVKMLKKEKKRAQDAAAQLTSIPTDQRASTMPLLKEGSVDAASENHGGRAAQHMKRGPQLSMGKKEAFETFIRDHKDNLTIEDNKSLLKQRSAETRRLREQLNESRDRITELKKQLEMRRRQRAAHGVMGNHKDSEEEDDPVEENLRKHIEQEKLAYKSTIDHLKALRTEMEHLQLLLERAKIKIHKDFHQWWSQEASSLQESESGATARCPVGSPNGALQPSSPGTPGFRAPALSSTMRGSPAGDPNPDRPGSSGQEIRSITPRSVPAWNNISLDGKVTDCTPLSEWRAIATSTISSSSFPLTGDQQTDADILAFIRARQNLFSRAGPP</sequence>
<dbReference type="GO" id="GO:0005856">
    <property type="term" value="C:cytoskeleton"/>
    <property type="evidence" value="ECO:0007669"/>
    <property type="project" value="UniProtKB-SubCell"/>
</dbReference>
<keyword evidence="4" id="KW-0963">Cytoplasm</keyword>
<dbReference type="AlphaFoldDB" id="A0AAQ5YA93"/>
<feature type="coiled-coil region" evidence="6">
    <location>
        <begin position="523"/>
        <end position="557"/>
    </location>
</feature>